<comment type="function">
    <text evidence="11">Involved in the homologous recombination repair (HRR) pathway of double-stranded DNA breaks arising during DNA replication or induced by DNA-damaging agents.</text>
</comment>
<comment type="similarity">
    <text evidence="2">Belongs to the RecA family. RAD51 subfamily.</text>
</comment>
<evidence type="ECO:0000256" key="7">
    <source>
        <dbReference type="ARBA" id="ARBA00023125"/>
    </source>
</evidence>
<dbReference type="PANTHER" id="PTHR46457">
    <property type="entry name" value="DNA REPAIR PROTEIN RAD51 HOMOLOG 4"/>
    <property type="match status" value="1"/>
</dbReference>
<evidence type="ECO:0000256" key="6">
    <source>
        <dbReference type="ARBA" id="ARBA00022840"/>
    </source>
</evidence>
<feature type="repeat" description="PPR" evidence="12">
    <location>
        <begin position="623"/>
        <end position="657"/>
    </location>
</feature>
<dbReference type="FunFam" id="3.40.50.300:FF:001665">
    <property type="entry name" value="DNA repair protein RAD51 4"/>
    <property type="match status" value="1"/>
</dbReference>
<keyword evidence="3" id="KW-0677">Repeat</keyword>
<dbReference type="GO" id="GO:0003677">
    <property type="term" value="F:DNA binding"/>
    <property type="evidence" value="ECO:0007669"/>
    <property type="project" value="UniProtKB-KW"/>
</dbReference>
<dbReference type="GO" id="GO:0005524">
    <property type="term" value="F:ATP binding"/>
    <property type="evidence" value="ECO:0007669"/>
    <property type="project" value="UniProtKB-KW"/>
</dbReference>
<dbReference type="NCBIfam" id="TIGR00756">
    <property type="entry name" value="PPR"/>
    <property type="match status" value="6"/>
</dbReference>
<dbReference type="PANTHER" id="PTHR46457:SF1">
    <property type="entry name" value="DNA REPAIR PROTEIN RAD51 HOMOLOG 4"/>
    <property type="match status" value="1"/>
</dbReference>
<dbReference type="InterPro" id="IPR011990">
    <property type="entry name" value="TPR-like_helical_dom_sf"/>
</dbReference>
<feature type="repeat" description="PPR" evidence="12">
    <location>
        <begin position="763"/>
        <end position="797"/>
    </location>
</feature>
<dbReference type="PROSITE" id="PS51375">
    <property type="entry name" value="PPR"/>
    <property type="match status" value="6"/>
</dbReference>
<feature type="compositionally biased region" description="Basic and acidic residues" evidence="13">
    <location>
        <begin position="433"/>
        <end position="443"/>
    </location>
</feature>
<dbReference type="PROSITE" id="PS50162">
    <property type="entry name" value="RECA_2"/>
    <property type="match status" value="1"/>
</dbReference>
<accession>F6GTU5</accession>
<dbReference type="SUPFAM" id="SSF81901">
    <property type="entry name" value="HCP-like"/>
    <property type="match status" value="1"/>
</dbReference>
<feature type="domain" description="RecA family profile 1" evidence="14">
    <location>
        <begin position="137"/>
        <end position="316"/>
    </location>
</feature>
<organism evidence="15 16">
    <name type="scientific">Vitis vinifera</name>
    <name type="common">Grape</name>
    <dbReference type="NCBI Taxonomy" id="29760"/>
    <lineage>
        <taxon>Eukaryota</taxon>
        <taxon>Viridiplantae</taxon>
        <taxon>Streptophyta</taxon>
        <taxon>Embryophyta</taxon>
        <taxon>Tracheophyta</taxon>
        <taxon>Spermatophyta</taxon>
        <taxon>Magnoliopsida</taxon>
        <taxon>eudicotyledons</taxon>
        <taxon>Gunneridae</taxon>
        <taxon>Pentapetalae</taxon>
        <taxon>rosids</taxon>
        <taxon>Vitales</taxon>
        <taxon>Vitaceae</taxon>
        <taxon>Viteae</taxon>
        <taxon>Vitis</taxon>
    </lineage>
</organism>
<dbReference type="InterPro" id="IPR003593">
    <property type="entry name" value="AAA+_ATPase"/>
</dbReference>
<dbReference type="GO" id="GO:0003729">
    <property type="term" value="F:mRNA binding"/>
    <property type="evidence" value="ECO:0000318"/>
    <property type="project" value="GO_Central"/>
</dbReference>
<feature type="region of interest" description="Disordered" evidence="13">
    <location>
        <begin position="426"/>
        <end position="448"/>
    </location>
</feature>
<dbReference type="Gene3D" id="3.40.50.300">
    <property type="entry name" value="P-loop containing nucleotide triphosphate hydrolases"/>
    <property type="match status" value="1"/>
</dbReference>
<evidence type="ECO:0000256" key="12">
    <source>
        <dbReference type="PROSITE-ProRule" id="PRU00708"/>
    </source>
</evidence>
<keyword evidence="5" id="KW-0227">DNA damage</keyword>
<dbReference type="InterPro" id="IPR047323">
    <property type="entry name" value="Rad51D_C"/>
</dbReference>
<name>F6GTU5_VITVI</name>
<dbReference type="eggNOG" id="KOG4197">
    <property type="taxonomic scope" value="Eukaryota"/>
</dbReference>
<evidence type="ECO:0000256" key="9">
    <source>
        <dbReference type="ARBA" id="ARBA00023204"/>
    </source>
</evidence>
<feature type="repeat" description="PPR" evidence="12">
    <location>
        <begin position="693"/>
        <end position="727"/>
    </location>
</feature>
<evidence type="ECO:0000256" key="10">
    <source>
        <dbReference type="ARBA" id="ARBA00023242"/>
    </source>
</evidence>
<dbReference type="InterPro" id="IPR002885">
    <property type="entry name" value="PPR_rpt"/>
</dbReference>
<evidence type="ECO:0000256" key="8">
    <source>
        <dbReference type="ARBA" id="ARBA00023172"/>
    </source>
</evidence>
<dbReference type="Pfam" id="PF08423">
    <property type="entry name" value="Rad51"/>
    <property type="match status" value="1"/>
</dbReference>
<protein>
    <recommendedName>
        <fullName evidence="14">RecA family profile 1 domain-containing protein</fullName>
    </recommendedName>
</protein>
<dbReference type="Proteomes" id="UP000009183">
    <property type="component" value="Chromosome 6"/>
</dbReference>
<dbReference type="SMR" id="F6GTU5"/>
<evidence type="ECO:0000259" key="14">
    <source>
        <dbReference type="PROSITE" id="PS50162"/>
    </source>
</evidence>
<keyword evidence="4" id="KW-0547">Nucleotide-binding</keyword>
<dbReference type="eggNOG" id="KOG1433">
    <property type="taxonomic scope" value="Eukaryota"/>
</dbReference>
<sequence>MDRVGQGNTRTRPGCKIAKREYANDVVFPFTRDPKGKTWATANGLSAVELREMGSLKSLECEYPIIDSDFQNFCASHGIFSVEDILIHDLYMLVAFAEQQSTSERLKQGITQILSIIDGQHQPWLNGMELLEDAQQNKQVLSTGCEGIDMLLHGGLCVGHLTELVGPSSAGKTQICLKVASGVATRYMGGVVFIDTGNSFSPLRIAHFINQIPDTIFKEVKQNILEKVMSQILCHSVFDIFAMLDVVHQLEYSLRSQVQTGADQVRLLIVDSISSLITPILGGSGSHGRALMISAGFLLKKLAHEHNLAVVVTNHMVGGEGGILKPALGESWKSIPHVRLLLSRDPGSSICHMSILKHSYMVCSLSFSSIFSLTEQTLRNSSSFPPTRNLSSSAVSMFHSRTKAINHTLPRLFRHFIEYKPSQQYHTFRPRRPTTESRREPPHRSTSRLRKRIPFLADLKSVQDPDDALSLFNQYQQMGFKHDYPSYSALVYKLARSRNFEAVETLLDYLQNINIRCRETLFIALIQHYGKSQMPEKAVELFQRMPSFNCHRTLVSFNTLLNVLVENDRFLDAIGIFDRSTKMGFRRNSISFNIIIKGWLGKGEWDKAWQVFEEMIDKEVKPTVVTFNSLIGFLCGKGDLDGAMGLLEDMIQKRHRPNAVTYALLMEGLCSLGKYKEAKKMMFDMDYQGCKPRLLNFGVLMSDLGRRGRIDDSKTLLLEMKRRRFKPDVVTYNILINHLCKEGRALEAYKVLVEMQVGGCEPNAATYRMMVDGFCQVEDFEGGLKVLSAMLMCGHCPRLESFCDLVVGLLKNGKIDGACFVLEEMEKRKMRFHLEAWEALVKDACPGDRGAGGLVRELPSPSLVPSLLESLMRKHLLPLTNTDLHHTLSFFMHDILGGSNPSAGAVTGIVTNPAVNGQVPFAKPNGAVLPVKNGVPLNNGNSALINNNNIPFLTGLSGNTANVIQNNGNNVINGGSGLPVFNGGQFPAGTNLQKLMFGTMTVIDDELTEGHDRGSGLVGKAQGFYVASSEDGSSQTMAFTAMFESDGYASSLSFFGVHRTAL</sequence>
<dbReference type="HOGENOM" id="CLU_289091_0_0_1"/>
<dbReference type="GO" id="GO:0005737">
    <property type="term" value="C:cytoplasm"/>
    <property type="evidence" value="ECO:0000318"/>
    <property type="project" value="GO_Central"/>
</dbReference>
<dbReference type="InterPro" id="IPR013632">
    <property type="entry name" value="Rad51_C"/>
</dbReference>
<evidence type="ECO:0000256" key="4">
    <source>
        <dbReference type="ARBA" id="ARBA00022741"/>
    </source>
</evidence>
<dbReference type="GO" id="GO:0140664">
    <property type="term" value="F:ATP-dependent DNA damage sensor activity"/>
    <property type="evidence" value="ECO:0007669"/>
    <property type="project" value="InterPro"/>
</dbReference>
<evidence type="ECO:0000256" key="1">
    <source>
        <dbReference type="ARBA" id="ARBA00004123"/>
    </source>
</evidence>
<proteinExistence type="inferred from homology"/>
<evidence type="ECO:0000256" key="2">
    <source>
        <dbReference type="ARBA" id="ARBA00007095"/>
    </source>
</evidence>
<feature type="repeat" description="PPR" evidence="12">
    <location>
        <begin position="728"/>
        <end position="762"/>
    </location>
</feature>
<evidence type="ECO:0000256" key="3">
    <source>
        <dbReference type="ARBA" id="ARBA00022737"/>
    </source>
</evidence>
<evidence type="ECO:0000313" key="16">
    <source>
        <dbReference type="Proteomes" id="UP000009183"/>
    </source>
</evidence>
<dbReference type="OrthoDB" id="1921494at2759"/>
<dbReference type="AlphaFoldDB" id="F6GTU5"/>
<dbReference type="Pfam" id="PF03018">
    <property type="entry name" value="Dirigent"/>
    <property type="match status" value="1"/>
</dbReference>
<keyword evidence="16" id="KW-1185">Reference proteome</keyword>
<dbReference type="Gene3D" id="1.25.40.10">
    <property type="entry name" value="Tetratricopeptide repeat domain"/>
    <property type="match status" value="4"/>
</dbReference>
<gene>
    <name evidence="15" type="ordered locus">VIT_06s0004g04040</name>
</gene>
<dbReference type="EMBL" id="FN594951">
    <property type="protein sequence ID" value="CCB43609.1"/>
    <property type="molecule type" value="Genomic_DNA"/>
</dbReference>
<dbReference type="GO" id="GO:0006397">
    <property type="term" value="P:mRNA processing"/>
    <property type="evidence" value="ECO:0000318"/>
    <property type="project" value="GO_Central"/>
</dbReference>
<evidence type="ECO:0000256" key="5">
    <source>
        <dbReference type="ARBA" id="ARBA00022763"/>
    </source>
</evidence>
<dbReference type="GO" id="GO:0005634">
    <property type="term" value="C:nucleus"/>
    <property type="evidence" value="ECO:0007669"/>
    <property type="project" value="UniProtKB-SubCell"/>
</dbReference>
<evidence type="ECO:0000313" key="15">
    <source>
        <dbReference type="EMBL" id="CCB43609.1"/>
    </source>
</evidence>
<dbReference type="GO" id="GO:0006310">
    <property type="term" value="P:DNA recombination"/>
    <property type="evidence" value="ECO:0007669"/>
    <property type="project" value="UniProtKB-KW"/>
</dbReference>
<dbReference type="ExpressionAtlas" id="F6GTU5">
    <property type="expression patterns" value="baseline and differential"/>
</dbReference>
<dbReference type="Pfam" id="PF13041">
    <property type="entry name" value="PPR_2"/>
    <property type="match status" value="2"/>
</dbReference>
<reference evidence="16" key="1">
    <citation type="journal article" date="2007" name="Nature">
        <title>The grapevine genome sequence suggests ancestral hexaploidization in major angiosperm phyla.</title>
        <authorList>
            <consortium name="The French-Italian Public Consortium for Grapevine Genome Characterization."/>
            <person name="Jaillon O."/>
            <person name="Aury J.-M."/>
            <person name="Noel B."/>
            <person name="Policriti A."/>
            <person name="Clepet C."/>
            <person name="Casagrande A."/>
            <person name="Choisne N."/>
            <person name="Aubourg S."/>
            <person name="Vitulo N."/>
            <person name="Jubin C."/>
            <person name="Vezzi A."/>
            <person name="Legeai F."/>
            <person name="Hugueney P."/>
            <person name="Dasilva C."/>
            <person name="Horner D."/>
            <person name="Mica E."/>
            <person name="Jublot D."/>
            <person name="Poulain J."/>
            <person name="Bruyere C."/>
            <person name="Billault A."/>
            <person name="Segurens B."/>
            <person name="Gouyvenoux M."/>
            <person name="Ugarte E."/>
            <person name="Cattonaro F."/>
            <person name="Anthouard V."/>
            <person name="Vico V."/>
            <person name="Del Fabbro C."/>
            <person name="Alaux M."/>
            <person name="Di Gaspero G."/>
            <person name="Dumas V."/>
            <person name="Felice N."/>
            <person name="Paillard S."/>
            <person name="Juman I."/>
            <person name="Moroldo M."/>
            <person name="Scalabrin S."/>
            <person name="Canaguier A."/>
            <person name="Le Clainche I."/>
            <person name="Malacrida G."/>
            <person name="Durand E."/>
            <person name="Pesole G."/>
            <person name="Laucou V."/>
            <person name="Chatelet P."/>
            <person name="Merdinoglu D."/>
            <person name="Delledonne M."/>
            <person name="Pezzotti M."/>
            <person name="Lecharny A."/>
            <person name="Scarpelli C."/>
            <person name="Artiguenave F."/>
            <person name="Pe M.E."/>
            <person name="Valle G."/>
            <person name="Morgante M."/>
            <person name="Caboche M."/>
            <person name="Adam-Blondon A.-F."/>
            <person name="Weissenbach J."/>
            <person name="Quetier F."/>
            <person name="Wincker P."/>
        </authorList>
    </citation>
    <scope>NUCLEOTIDE SEQUENCE [LARGE SCALE GENOMIC DNA]</scope>
    <source>
        <strain evidence="16">cv. Pinot noir / PN40024</strain>
    </source>
</reference>
<keyword evidence="10" id="KW-0539">Nucleus</keyword>
<evidence type="ECO:0000256" key="11">
    <source>
        <dbReference type="ARBA" id="ARBA00056000"/>
    </source>
</evidence>
<dbReference type="InterPro" id="IPR004265">
    <property type="entry name" value="Dirigent"/>
</dbReference>
<keyword evidence="6" id="KW-0067">ATP-binding</keyword>
<feature type="repeat" description="PPR" evidence="12">
    <location>
        <begin position="588"/>
        <end position="622"/>
    </location>
</feature>
<dbReference type="PaxDb" id="29760-VIT_06s0004g04040.t01"/>
<dbReference type="Pfam" id="PF01535">
    <property type="entry name" value="PPR"/>
    <property type="match status" value="5"/>
</dbReference>
<dbReference type="CDD" id="cd19489">
    <property type="entry name" value="Rad51D"/>
    <property type="match status" value="1"/>
</dbReference>
<dbReference type="GO" id="GO:0006281">
    <property type="term" value="P:DNA repair"/>
    <property type="evidence" value="ECO:0007669"/>
    <property type="project" value="UniProtKB-KW"/>
</dbReference>
<comment type="subcellular location">
    <subcellularLocation>
        <location evidence="1">Nucleus</location>
    </subcellularLocation>
</comment>
<evidence type="ECO:0000256" key="13">
    <source>
        <dbReference type="SAM" id="MobiDB-lite"/>
    </source>
</evidence>
<dbReference type="SUPFAM" id="SSF52540">
    <property type="entry name" value="P-loop containing nucleoside triphosphate hydrolases"/>
    <property type="match status" value="1"/>
</dbReference>
<keyword evidence="7" id="KW-0238">DNA-binding</keyword>
<dbReference type="InParanoid" id="F6GTU5"/>
<dbReference type="InterPro" id="IPR027417">
    <property type="entry name" value="P-loop_NTPase"/>
</dbReference>
<feature type="repeat" description="PPR" evidence="12">
    <location>
        <begin position="658"/>
        <end position="692"/>
    </location>
</feature>
<dbReference type="SMART" id="SM00382">
    <property type="entry name" value="AAA"/>
    <property type="match status" value="1"/>
</dbReference>
<dbReference type="InterPro" id="IPR020588">
    <property type="entry name" value="RecA_ATP-bd"/>
</dbReference>
<keyword evidence="8" id="KW-0233">DNA recombination</keyword>
<keyword evidence="9" id="KW-0234">DNA repair</keyword>
<dbReference type="InterPro" id="IPR051988">
    <property type="entry name" value="HRR_RAD51_Paralog"/>
</dbReference>